<dbReference type="SUPFAM" id="SSF51735">
    <property type="entry name" value="NAD(P)-binding Rossmann-fold domains"/>
    <property type="match status" value="1"/>
</dbReference>
<feature type="domain" description="DUF1731" evidence="2">
    <location>
        <begin position="278"/>
        <end position="313"/>
    </location>
</feature>
<protein>
    <submittedName>
        <fullName evidence="3">NAD-dependent epimerase</fullName>
    </submittedName>
</protein>
<reference evidence="3" key="2">
    <citation type="submission" date="2020-09" db="EMBL/GenBank/DDBJ databases">
        <authorList>
            <person name="Sun Q."/>
            <person name="Zhou Y."/>
        </authorList>
    </citation>
    <scope>NUCLEOTIDE SEQUENCE</scope>
    <source>
        <strain evidence="3">CGMCC 1.16548</strain>
    </source>
</reference>
<dbReference type="Pfam" id="PF08338">
    <property type="entry name" value="DUF1731"/>
    <property type="match status" value="1"/>
</dbReference>
<dbReference type="InterPro" id="IPR013549">
    <property type="entry name" value="DUF1731"/>
</dbReference>
<evidence type="ECO:0000259" key="2">
    <source>
        <dbReference type="Pfam" id="PF08338"/>
    </source>
</evidence>
<dbReference type="PANTHER" id="PTHR11092:SF0">
    <property type="entry name" value="EPIMERASE FAMILY PROTEIN SDR39U1"/>
    <property type="match status" value="1"/>
</dbReference>
<feature type="domain" description="NAD-dependent epimerase/dehydratase" evidence="1">
    <location>
        <begin position="4"/>
        <end position="121"/>
    </location>
</feature>
<dbReference type="Proteomes" id="UP000617531">
    <property type="component" value="Unassembled WGS sequence"/>
</dbReference>
<reference evidence="3" key="1">
    <citation type="journal article" date="2014" name="Int. J. Syst. Evol. Microbiol.">
        <title>Complete genome sequence of Corynebacterium casei LMG S-19264T (=DSM 44701T), isolated from a smear-ripened cheese.</title>
        <authorList>
            <consortium name="US DOE Joint Genome Institute (JGI-PGF)"/>
            <person name="Walter F."/>
            <person name="Albersmeier A."/>
            <person name="Kalinowski J."/>
            <person name="Ruckert C."/>
        </authorList>
    </citation>
    <scope>NUCLEOTIDE SEQUENCE</scope>
    <source>
        <strain evidence="3">CGMCC 1.16548</strain>
    </source>
</reference>
<accession>A0A8J3LYI8</accession>
<evidence type="ECO:0000313" key="3">
    <source>
        <dbReference type="EMBL" id="GHF09130.1"/>
    </source>
</evidence>
<organism evidence="3 4">
    <name type="scientific">Pseudolysinimonas yzui</name>
    <dbReference type="NCBI Taxonomy" id="2708254"/>
    <lineage>
        <taxon>Bacteria</taxon>
        <taxon>Bacillati</taxon>
        <taxon>Actinomycetota</taxon>
        <taxon>Actinomycetes</taxon>
        <taxon>Micrococcales</taxon>
        <taxon>Microbacteriaceae</taxon>
        <taxon>Pseudolysinimonas</taxon>
    </lineage>
</organism>
<dbReference type="PANTHER" id="PTHR11092">
    <property type="entry name" value="SUGAR NUCLEOTIDE EPIMERASE RELATED"/>
    <property type="match status" value="1"/>
</dbReference>
<dbReference type="RefSeq" id="WP_268248895.1">
    <property type="nucleotide sequence ID" value="NZ_BNAI01000001.1"/>
</dbReference>
<evidence type="ECO:0000259" key="1">
    <source>
        <dbReference type="Pfam" id="PF01370"/>
    </source>
</evidence>
<evidence type="ECO:0000313" key="4">
    <source>
        <dbReference type="Proteomes" id="UP000617531"/>
    </source>
</evidence>
<proteinExistence type="predicted"/>
<sequence length="320" mass="34899">MKVAIAGASGFMGRYLVRQFRAAGDDVTTIGRSGADATWGDAAAIAAAVDGAQVLINLAGKSVNCRYGPANRAEILRSRVETTRALGDAVASVARPPALWLNSSTATIYRHGEDRPMTESTGELGTGFSVSIARAWEEAFFERDDLPATRRVALRTAIVLGDGSVLVPLLTLARIGFGGAQIDGPWFRSRRRIAAGTFHEYGARGGRQRFSWVHLDDVFGIIRFLIDHPEIDGVVNVAAPNPVDSVTVMGSIRRALRVPFGIPLHRWVLEPGAWAIRTETELVLKSRWVVPERLLAAGYRFAYPGVEDAVRQIVAERRRR</sequence>
<comment type="caution">
    <text evidence="3">The sequence shown here is derived from an EMBL/GenBank/DDBJ whole genome shotgun (WGS) entry which is preliminary data.</text>
</comment>
<dbReference type="InterPro" id="IPR036291">
    <property type="entry name" value="NAD(P)-bd_dom_sf"/>
</dbReference>
<gene>
    <name evidence="3" type="ORF">GCM10011600_07640</name>
</gene>
<dbReference type="InterPro" id="IPR001509">
    <property type="entry name" value="Epimerase_deHydtase"/>
</dbReference>
<dbReference type="AlphaFoldDB" id="A0A8J3LYI8"/>
<dbReference type="Pfam" id="PF01370">
    <property type="entry name" value="Epimerase"/>
    <property type="match status" value="1"/>
</dbReference>
<name>A0A8J3LYI8_9MICO</name>
<dbReference type="EMBL" id="BNAI01000001">
    <property type="protein sequence ID" value="GHF09130.1"/>
    <property type="molecule type" value="Genomic_DNA"/>
</dbReference>
<dbReference type="Gene3D" id="3.40.50.720">
    <property type="entry name" value="NAD(P)-binding Rossmann-like Domain"/>
    <property type="match status" value="1"/>
</dbReference>
<keyword evidence="4" id="KW-1185">Reference proteome</keyword>